<evidence type="ECO:0000256" key="1">
    <source>
        <dbReference type="SAM" id="MobiDB-lite"/>
    </source>
</evidence>
<protein>
    <submittedName>
        <fullName evidence="2">Uncharacterized protein</fullName>
    </submittedName>
</protein>
<sequence>GQGFADKRKRKAKYEYMKILKKEKNKIRDEAAGSSKQNREDSGIRKERGAAMEQYTKKKRANYKKMCKKTQRGQPLMRERIELLLSKIENKYNQT</sequence>
<feature type="region of interest" description="Disordered" evidence="1">
    <location>
        <begin position="25"/>
        <end position="74"/>
    </location>
</feature>
<evidence type="ECO:0000313" key="2">
    <source>
        <dbReference type="EMBL" id="KAK3083093.1"/>
    </source>
</evidence>
<feature type="non-terminal residue" evidence="2">
    <location>
        <position position="1"/>
    </location>
</feature>
<organism evidence="2 3">
    <name type="scientific">Pinctada imbricata</name>
    <name type="common">Atlantic pearl-oyster</name>
    <name type="synonym">Pinctada martensii</name>
    <dbReference type="NCBI Taxonomy" id="66713"/>
    <lineage>
        <taxon>Eukaryota</taxon>
        <taxon>Metazoa</taxon>
        <taxon>Spiralia</taxon>
        <taxon>Lophotrochozoa</taxon>
        <taxon>Mollusca</taxon>
        <taxon>Bivalvia</taxon>
        <taxon>Autobranchia</taxon>
        <taxon>Pteriomorphia</taxon>
        <taxon>Pterioida</taxon>
        <taxon>Pterioidea</taxon>
        <taxon>Pteriidae</taxon>
        <taxon>Pinctada</taxon>
    </lineage>
</organism>
<dbReference type="Proteomes" id="UP001186944">
    <property type="component" value="Unassembled WGS sequence"/>
</dbReference>
<gene>
    <name evidence="2" type="ORF">FSP39_013812</name>
</gene>
<dbReference type="EMBL" id="VSWD01000014">
    <property type="protein sequence ID" value="KAK3083093.1"/>
    <property type="molecule type" value="Genomic_DNA"/>
</dbReference>
<dbReference type="AlphaFoldDB" id="A0AA88XD04"/>
<accession>A0AA88XD04</accession>
<name>A0AA88XD04_PINIB</name>
<feature type="compositionally biased region" description="Basic and acidic residues" evidence="1">
    <location>
        <begin position="25"/>
        <end position="50"/>
    </location>
</feature>
<comment type="caution">
    <text evidence="2">The sequence shown here is derived from an EMBL/GenBank/DDBJ whole genome shotgun (WGS) entry which is preliminary data.</text>
</comment>
<evidence type="ECO:0000313" key="3">
    <source>
        <dbReference type="Proteomes" id="UP001186944"/>
    </source>
</evidence>
<proteinExistence type="predicted"/>
<dbReference type="InterPro" id="IPR013730">
    <property type="entry name" value="Fyv7/TAP26"/>
</dbReference>
<reference evidence="2" key="1">
    <citation type="submission" date="2019-08" db="EMBL/GenBank/DDBJ databases">
        <title>The improved chromosome-level genome for the pearl oyster Pinctada fucata martensii using PacBio sequencing and Hi-C.</title>
        <authorList>
            <person name="Zheng Z."/>
        </authorList>
    </citation>
    <scope>NUCLEOTIDE SEQUENCE</scope>
    <source>
        <strain evidence="2">ZZ-2019</strain>
        <tissue evidence="2">Adductor muscle</tissue>
    </source>
</reference>
<keyword evidence="3" id="KW-1185">Reference proteome</keyword>
<dbReference type="Pfam" id="PF08524">
    <property type="entry name" value="rRNA_processing"/>
    <property type="match status" value="1"/>
</dbReference>
<feature type="compositionally biased region" description="Basic residues" evidence="1">
    <location>
        <begin position="57"/>
        <end position="71"/>
    </location>
</feature>